<organism evidence="1 2">
    <name type="scientific">Pisolithus microcarpus 441</name>
    <dbReference type="NCBI Taxonomy" id="765257"/>
    <lineage>
        <taxon>Eukaryota</taxon>
        <taxon>Fungi</taxon>
        <taxon>Dikarya</taxon>
        <taxon>Basidiomycota</taxon>
        <taxon>Agaricomycotina</taxon>
        <taxon>Agaricomycetes</taxon>
        <taxon>Agaricomycetidae</taxon>
        <taxon>Boletales</taxon>
        <taxon>Sclerodermatineae</taxon>
        <taxon>Pisolithaceae</taxon>
        <taxon>Pisolithus</taxon>
    </lineage>
</organism>
<dbReference type="Proteomes" id="UP000054018">
    <property type="component" value="Unassembled WGS sequence"/>
</dbReference>
<dbReference type="EMBL" id="KN833704">
    <property type="protein sequence ID" value="KIK25952.1"/>
    <property type="molecule type" value="Genomic_DNA"/>
</dbReference>
<dbReference type="AlphaFoldDB" id="A0A0C9ZUR6"/>
<name>A0A0C9ZUR6_9AGAM</name>
<evidence type="ECO:0000313" key="1">
    <source>
        <dbReference type="EMBL" id="KIK25952.1"/>
    </source>
</evidence>
<sequence>MSCFYPPHSDPSRITGSKNCDFPHDDEMPFITHLIPLTVSPISIFTGGDSSSFLLPSLSFAVTTSFHPSFTTFMIY</sequence>
<reference evidence="1 2" key="1">
    <citation type="submission" date="2014-04" db="EMBL/GenBank/DDBJ databases">
        <authorList>
            <consortium name="DOE Joint Genome Institute"/>
            <person name="Kuo A."/>
            <person name="Kohler A."/>
            <person name="Costa M.D."/>
            <person name="Nagy L.G."/>
            <person name="Floudas D."/>
            <person name="Copeland A."/>
            <person name="Barry K.W."/>
            <person name="Cichocki N."/>
            <person name="Veneault-Fourrey C."/>
            <person name="LaButti K."/>
            <person name="Lindquist E.A."/>
            <person name="Lipzen A."/>
            <person name="Lundell T."/>
            <person name="Morin E."/>
            <person name="Murat C."/>
            <person name="Sun H."/>
            <person name="Tunlid A."/>
            <person name="Henrissat B."/>
            <person name="Grigoriev I.V."/>
            <person name="Hibbett D.S."/>
            <person name="Martin F."/>
            <person name="Nordberg H.P."/>
            <person name="Cantor M.N."/>
            <person name="Hua S.X."/>
        </authorList>
    </citation>
    <scope>NUCLEOTIDE SEQUENCE [LARGE SCALE GENOMIC DNA]</scope>
    <source>
        <strain evidence="1 2">441</strain>
    </source>
</reference>
<protein>
    <submittedName>
        <fullName evidence="1">Uncharacterized protein</fullName>
    </submittedName>
</protein>
<gene>
    <name evidence="1" type="ORF">PISMIDRAFT_676460</name>
</gene>
<dbReference type="HOGENOM" id="CLU_2655421_0_0_1"/>
<accession>A0A0C9ZUR6</accession>
<evidence type="ECO:0000313" key="2">
    <source>
        <dbReference type="Proteomes" id="UP000054018"/>
    </source>
</evidence>
<keyword evidence="2" id="KW-1185">Reference proteome</keyword>
<reference evidence="2" key="2">
    <citation type="submission" date="2015-01" db="EMBL/GenBank/DDBJ databases">
        <title>Evolutionary Origins and Diversification of the Mycorrhizal Mutualists.</title>
        <authorList>
            <consortium name="DOE Joint Genome Institute"/>
            <consortium name="Mycorrhizal Genomics Consortium"/>
            <person name="Kohler A."/>
            <person name="Kuo A."/>
            <person name="Nagy L.G."/>
            <person name="Floudas D."/>
            <person name="Copeland A."/>
            <person name="Barry K.W."/>
            <person name="Cichocki N."/>
            <person name="Veneault-Fourrey C."/>
            <person name="LaButti K."/>
            <person name="Lindquist E.A."/>
            <person name="Lipzen A."/>
            <person name="Lundell T."/>
            <person name="Morin E."/>
            <person name="Murat C."/>
            <person name="Riley R."/>
            <person name="Ohm R."/>
            <person name="Sun H."/>
            <person name="Tunlid A."/>
            <person name="Henrissat B."/>
            <person name="Grigoriev I.V."/>
            <person name="Hibbett D.S."/>
            <person name="Martin F."/>
        </authorList>
    </citation>
    <scope>NUCLEOTIDE SEQUENCE [LARGE SCALE GENOMIC DNA]</scope>
    <source>
        <strain evidence="2">441</strain>
    </source>
</reference>
<proteinExistence type="predicted"/>